<evidence type="ECO:0000313" key="2">
    <source>
        <dbReference type="EMBL" id="GBP73526.1"/>
    </source>
</evidence>
<keyword evidence="3" id="KW-1185">Reference proteome</keyword>
<dbReference type="AlphaFoldDB" id="A0A4C1YBT5"/>
<accession>A0A4C1YBT5</accession>
<comment type="caution">
    <text evidence="2">The sequence shown here is derived from an EMBL/GenBank/DDBJ whole genome shotgun (WGS) entry which is preliminary data.</text>
</comment>
<dbReference type="Proteomes" id="UP000299102">
    <property type="component" value="Unassembled WGS sequence"/>
</dbReference>
<evidence type="ECO:0000256" key="1">
    <source>
        <dbReference type="SAM" id="MobiDB-lite"/>
    </source>
</evidence>
<organism evidence="2 3">
    <name type="scientific">Eumeta variegata</name>
    <name type="common">Bagworm moth</name>
    <name type="synonym">Eumeta japonica</name>
    <dbReference type="NCBI Taxonomy" id="151549"/>
    <lineage>
        <taxon>Eukaryota</taxon>
        <taxon>Metazoa</taxon>
        <taxon>Ecdysozoa</taxon>
        <taxon>Arthropoda</taxon>
        <taxon>Hexapoda</taxon>
        <taxon>Insecta</taxon>
        <taxon>Pterygota</taxon>
        <taxon>Neoptera</taxon>
        <taxon>Endopterygota</taxon>
        <taxon>Lepidoptera</taxon>
        <taxon>Glossata</taxon>
        <taxon>Ditrysia</taxon>
        <taxon>Tineoidea</taxon>
        <taxon>Psychidae</taxon>
        <taxon>Oiketicinae</taxon>
        <taxon>Eumeta</taxon>
    </lineage>
</organism>
<dbReference type="EMBL" id="BGZK01001177">
    <property type="protein sequence ID" value="GBP73526.1"/>
    <property type="molecule type" value="Genomic_DNA"/>
</dbReference>
<proteinExistence type="predicted"/>
<evidence type="ECO:0000313" key="3">
    <source>
        <dbReference type="Proteomes" id="UP000299102"/>
    </source>
</evidence>
<gene>
    <name evidence="2" type="ORF">EVAR_89186_1</name>
</gene>
<feature type="region of interest" description="Disordered" evidence="1">
    <location>
        <begin position="66"/>
        <end position="107"/>
    </location>
</feature>
<feature type="compositionally biased region" description="Basic and acidic residues" evidence="1">
    <location>
        <begin position="79"/>
        <end position="107"/>
    </location>
</feature>
<dbReference type="OrthoDB" id="10542185at2759"/>
<reference evidence="2 3" key="1">
    <citation type="journal article" date="2019" name="Commun. Biol.">
        <title>The bagworm genome reveals a unique fibroin gene that provides high tensile strength.</title>
        <authorList>
            <person name="Kono N."/>
            <person name="Nakamura H."/>
            <person name="Ohtoshi R."/>
            <person name="Tomita M."/>
            <person name="Numata K."/>
            <person name="Arakawa K."/>
        </authorList>
    </citation>
    <scope>NUCLEOTIDE SEQUENCE [LARGE SCALE GENOMIC DNA]</scope>
</reference>
<name>A0A4C1YBT5_EUMVA</name>
<sequence>MTSLSIPTEAPVHTILFTSAYTQRPNKPPDKRRIARLPHMYYEPPAMSVSATPSRTRPVNTRCLLRACHSTKPNQKRKRDSDRDVERDRSLHKMGDSMRTRTELQAN</sequence>
<protein>
    <submittedName>
        <fullName evidence="2">Uncharacterized protein</fullName>
    </submittedName>
</protein>